<comment type="caution">
    <text evidence="2">The sequence shown here is derived from an EMBL/GenBank/DDBJ whole genome shotgun (WGS) entry which is preliminary data.</text>
</comment>
<dbReference type="Gene3D" id="3.10.100.10">
    <property type="entry name" value="Mannose-Binding Protein A, subunit A"/>
    <property type="match status" value="1"/>
</dbReference>
<evidence type="ECO:0000313" key="2">
    <source>
        <dbReference type="EMBL" id="CAL4103177.1"/>
    </source>
</evidence>
<keyword evidence="3" id="KW-1185">Reference proteome</keyword>
<gene>
    <name evidence="2" type="ORF">MNOR_LOCUS17494</name>
</gene>
<proteinExistence type="predicted"/>
<name>A0AAV2R0J1_MEGNR</name>
<organism evidence="2 3">
    <name type="scientific">Meganyctiphanes norvegica</name>
    <name type="common">Northern krill</name>
    <name type="synonym">Thysanopoda norvegica</name>
    <dbReference type="NCBI Taxonomy" id="48144"/>
    <lineage>
        <taxon>Eukaryota</taxon>
        <taxon>Metazoa</taxon>
        <taxon>Ecdysozoa</taxon>
        <taxon>Arthropoda</taxon>
        <taxon>Crustacea</taxon>
        <taxon>Multicrustacea</taxon>
        <taxon>Malacostraca</taxon>
        <taxon>Eumalacostraca</taxon>
        <taxon>Eucarida</taxon>
        <taxon>Euphausiacea</taxon>
        <taxon>Euphausiidae</taxon>
        <taxon>Meganyctiphanes</taxon>
    </lineage>
</organism>
<dbReference type="EMBL" id="CAXKWB010012056">
    <property type="protein sequence ID" value="CAL4103177.1"/>
    <property type="molecule type" value="Genomic_DNA"/>
</dbReference>
<dbReference type="SUPFAM" id="SSF56436">
    <property type="entry name" value="C-type lectin-like"/>
    <property type="match status" value="1"/>
</dbReference>
<dbReference type="InterPro" id="IPR016187">
    <property type="entry name" value="CTDL_fold"/>
</dbReference>
<feature type="non-terminal residue" evidence="2">
    <location>
        <position position="116"/>
    </location>
</feature>
<dbReference type="Proteomes" id="UP001497623">
    <property type="component" value="Unassembled WGS sequence"/>
</dbReference>
<evidence type="ECO:0000259" key="1">
    <source>
        <dbReference type="PROSITE" id="PS50041"/>
    </source>
</evidence>
<reference evidence="2 3" key="1">
    <citation type="submission" date="2024-05" db="EMBL/GenBank/DDBJ databases">
        <authorList>
            <person name="Wallberg A."/>
        </authorList>
    </citation>
    <scope>NUCLEOTIDE SEQUENCE [LARGE SCALE GENOMIC DNA]</scope>
</reference>
<protein>
    <recommendedName>
        <fullName evidence="1">C-type lectin domain-containing protein</fullName>
    </recommendedName>
</protein>
<accession>A0AAV2R0J1</accession>
<sequence>MYNDTKRTWHDSKSKCESEGYVMAGKPDDAITLRKYTTENFGTDHVWIGAKTDGTVFRWVSSGEAISNTDALWFPNQPTSSKLTKDTCLILRNDYPTQPFYPYSYCYTSNGYTLCE</sequence>
<dbReference type="CDD" id="cd00037">
    <property type="entry name" value="CLECT"/>
    <property type="match status" value="1"/>
</dbReference>
<dbReference type="InterPro" id="IPR001304">
    <property type="entry name" value="C-type_lectin-like"/>
</dbReference>
<dbReference type="PROSITE" id="PS50041">
    <property type="entry name" value="C_TYPE_LECTIN_2"/>
    <property type="match status" value="1"/>
</dbReference>
<feature type="domain" description="C-type lectin" evidence="1">
    <location>
        <begin position="1"/>
        <end position="106"/>
    </location>
</feature>
<dbReference type="AlphaFoldDB" id="A0AAV2R0J1"/>
<dbReference type="InterPro" id="IPR016186">
    <property type="entry name" value="C-type_lectin-like/link_sf"/>
</dbReference>
<evidence type="ECO:0000313" key="3">
    <source>
        <dbReference type="Proteomes" id="UP001497623"/>
    </source>
</evidence>